<comment type="caution">
    <text evidence="2">The sequence shown here is derived from an EMBL/GenBank/DDBJ whole genome shotgun (WGS) entry which is preliminary data.</text>
</comment>
<name>A0A2J8VM90_PONAB</name>
<reference evidence="2" key="1">
    <citation type="submission" date="2017-12" db="EMBL/GenBank/DDBJ databases">
        <title>High-resolution comparative analysis of great ape genomes.</title>
        <authorList>
            <person name="Pollen A."/>
            <person name="Hastie A."/>
            <person name="Hormozdiari F."/>
            <person name="Dougherty M."/>
            <person name="Liu R."/>
            <person name="Chaisson M."/>
            <person name="Hoppe E."/>
            <person name="Hill C."/>
            <person name="Pang A."/>
            <person name="Hillier L."/>
            <person name="Baker C."/>
            <person name="Armstrong J."/>
            <person name="Shendure J."/>
            <person name="Paten B."/>
            <person name="Wilson R."/>
            <person name="Chao H."/>
            <person name="Schneider V."/>
            <person name="Ventura M."/>
            <person name="Kronenberg Z."/>
            <person name="Murali S."/>
            <person name="Gordon D."/>
            <person name="Cantsilieris S."/>
            <person name="Munson K."/>
            <person name="Nelson B."/>
            <person name="Raja A."/>
            <person name="Underwood J."/>
            <person name="Diekhans M."/>
            <person name="Fiddes I."/>
            <person name="Haussler D."/>
            <person name="Eichler E."/>
        </authorList>
    </citation>
    <scope>NUCLEOTIDE SEQUENCE [LARGE SCALE GENOMIC DNA]</scope>
    <source>
        <strain evidence="2">Susie</strain>
    </source>
</reference>
<sequence length="67" mass="7143">MVARTQTWTRPAGPRGLWAKGNPTGPSLNPSSGPSSSRVWPWLWSCPRSPFVMGTGSWLRTASSGSG</sequence>
<dbReference type="AlphaFoldDB" id="A0A2J8VM90"/>
<evidence type="ECO:0000313" key="2">
    <source>
        <dbReference type="EMBL" id="PNJ58632.1"/>
    </source>
</evidence>
<proteinExistence type="predicted"/>
<feature type="region of interest" description="Disordered" evidence="1">
    <location>
        <begin position="1"/>
        <end position="36"/>
    </location>
</feature>
<protein>
    <submittedName>
        <fullName evidence="2">TMEM37 isoform 4</fullName>
    </submittedName>
</protein>
<evidence type="ECO:0000256" key="1">
    <source>
        <dbReference type="SAM" id="MobiDB-lite"/>
    </source>
</evidence>
<accession>A0A2J8VM90</accession>
<gene>
    <name evidence="2" type="ORF">CR201_G0018016</name>
</gene>
<feature type="non-terminal residue" evidence="2">
    <location>
        <position position="67"/>
    </location>
</feature>
<organism evidence="2">
    <name type="scientific">Pongo abelii</name>
    <name type="common">Sumatran orangutan</name>
    <name type="synonym">Pongo pygmaeus abelii</name>
    <dbReference type="NCBI Taxonomy" id="9601"/>
    <lineage>
        <taxon>Eukaryota</taxon>
        <taxon>Metazoa</taxon>
        <taxon>Chordata</taxon>
        <taxon>Craniata</taxon>
        <taxon>Vertebrata</taxon>
        <taxon>Euteleostomi</taxon>
        <taxon>Mammalia</taxon>
        <taxon>Eutheria</taxon>
        <taxon>Euarchontoglires</taxon>
        <taxon>Primates</taxon>
        <taxon>Haplorrhini</taxon>
        <taxon>Catarrhini</taxon>
        <taxon>Hominidae</taxon>
        <taxon>Pongo</taxon>
    </lineage>
</organism>
<feature type="compositionally biased region" description="Low complexity" evidence="1">
    <location>
        <begin position="21"/>
        <end position="36"/>
    </location>
</feature>
<dbReference type="EMBL" id="NDHI03003416">
    <property type="protein sequence ID" value="PNJ58632.1"/>
    <property type="molecule type" value="Genomic_DNA"/>
</dbReference>